<dbReference type="Proteomes" id="UP000176558">
    <property type="component" value="Unassembled WGS sequence"/>
</dbReference>
<name>A0A1G2UT22_9BACT</name>
<sequence length="125" mass="14927">MTILFIISLAVLFGLLFYKAFEIKIKRIHFIANIFERGDGKIHTILERLVSRYNHLKKIVHIFIFEFLPSYLYELLVKAKDYVSKRYYSAGNSFRGRRVLRNNGSISFFLERLSHEESRVEETKF</sequence>
<accession>A0A1G2UT22</accession>
<protein>
    <submittedName>
        <fullName evidence="1">Uncharacterized protein</fullName>
    </submittedName>
</protein>
<proteinExistence type="predicted"/>
<evidence type="ECO:0000313" key="1">
    <source>
        <dbReference type="EMBL" id="OHB12543.1"/>
    </source>
</evidence>
<reference evidence="1 2" key="1">
    <citation type="journal article" date="2016" name="Nat. Commun.">
        <title>Thousands of microbial genomes shed light on interconnected biogeochemical processes in an aquifer system.</title>
        <authorList>
            <person name="Anantharaman K."/>
            <person name="Brown C.T."/>
            <person name="Hug L.A."/>
            <person name="Sharon I."/>
            <person name="Castelle C.J."/>
            <person name="Probst A.J."/>
            <person name="Thomas B.C."/>
            <person name="Singh A."/>
            <person name="Wilkins M.J."/>
            <person name="Karaoz U."/>
            <person name="Brodie E.L."/>
            <person name="Williams K.H."/>
            <person name="Hubbard S.S."/>
            <person name="Banfield J.F."/>
        </authorList>
    </citation>
    <scope>NUCLEOTIDE SEQUENCE [LARGE SCALE GENOMIC DNA]</scope>
</reference>
<organism evidence="1 2">
    <name type="scientific">Candidatus Zambryskibacteria bacterium RIFCSPLOWO2_12_FULL_39_23</name>
    <dbReference type="NCBI Taxonomy" id="1802776"/>
    <lineage>
        <taxon>Bacteria</taxon>
        <taxon>Candidatus Zambryskiibacteriota</taxon>
    </lineage>
</organism>
<dbReference type="AlphaFoldDB" id="A0A1G2UT22"/>
<evidence type="ECO:0000313" key="2">
    <source>
        <dbReference type="Proteomes" id="UP000176558"/>
    </source>
</evidence>
<comment type="caution">
    <text evidence="1">The sequence shown here is derived from an EMBL/GenBank/DDBJ whole genome shotgun (WGS) entry which is preliminary data.</text>
</comment>
<dbReference type="EMBL" id="MHWT01000014">
    <property type="protein sequence ID" value="OHB12543.1"/>
    <property type="molecule type" value="Genomic_DNA"/>
</dbReference>
<gene>
    <name evidence="1" type="ORF">A3G99_01850</name>
</gene>